<dbReference type="EMBL" id="FZPH01000007">
    <property type="protein sequence ID" value="SNT49537.1"/>
    <property type="molecule type" value="Genomic_DNA"/>
</dbReference>
<dbReference type="OrthoDB" id="419058at2"/>
<feature type="transmembrane region" description="Helical" evidence="1">
    <location>
        <begin position="526"/>
        <end position="549"/>
    </location>
</feature>
<feature type="transmembrane region" description="Helical" evidence="1">
    <location>
        <begin position="596"/>
        <end position="615"/>
    </location>
</feature>
<feature type="transmembrane region" description="Helical" evidence="1">
    <location>
        <begin position="487"/>
        <end position="506"/>
    </location>
</feature>
<feature type="transmembrane region" description="Helical" evidence="1">
    <location>
        <begin position="435"/>
        <end position="454"/>
    </location>
</feature>
<keyword evidence="1" id="KW-1133">Transmembrane helix</keyword>
<evidence type="ECO:0000313" key="3">
    <source>
        <dbReference type="Proteomes" id="UP000198362"/>
    </source>
</evidence>
<evidence type="ECO:0000256" key="1">
    <source>
        <dbReference type="SAM" id="Phobius"/>
    </source>
</evidence>
<reference evidence="2 3" key="1">
    <citation type="submission" date="2017-06" db="EMBL/GenBank/DDBJ databases">
        <authorList>
            <person name="Kim H.J."/>
            <person name="Triplett B.A."/>
        </authorList>
    </citation>
    <scope>NUCLEOTIDE SEQUENCE [LARGE SCALE GENOMIC DNA]</scope>
    <source>
        <strain evidence="2 3">CGMCC 4.5593</strain>
    </source>
</reference>
<dbReference type="RefSeq" id="WP_089250799.1">
    <property type="nucleotide sequence ID" value="NZ_FZPH01000007.1"/>
</dbReference>
<feature type="transmembrane region" description="Helical" evidence="1">
    <location>
        <begin position="410"/>
        <end position="429"/>
    </location>
</feature>
<protein>
    <recommendedName>
        <fullName evidence="4">NACHT domain-containing protein</fullName>
    </recommendedName>
</protein>
<sequence>MAVFATFIVCGALVLVLGDLEALDKWLGITGLSTAALGGWVLKGIQEWRAGSDLPDARQLEVAAADLATAVHRTWSREAVNRGLTSPLPIAVRMRAADPRIAAHPAQWHEPVGAPMTADVAGATLAGTVADVVGLYRRVATGRLVIVGEPGGGKSGAAVLLLLSLSASRSGDSLIPVWLPLASWDPAASTVEAWMVGQLITSYGTPPSAAAELVAQGRVLPVLDGLDEIPQIHRAAAVTGLGGLGTAPLVLTCRTEEYIAAVAAGVLAAAAVVEVVPVGVDVMVAYLTQSGSADTARWDRLIAALRAGPPSPCSQTLSSPLMLSLARVVYQAPTSDPSELLDCSTAEQVEDRLLDGLVPAVYGRDADDTPPDRASRWLSFFADRLALIGPGVIAWWRLPQCLADRHLRSIAGLGYGLAAGLWATVAFAWLGPFALFGPACIVVGPIVGLLAARLRTELPGVPRPALWRVPNRRDLVGGLRSGARTGIVVGPACGLGLGVLGLTYQLESFRLEDDTALAVVRYLLWIIWYSILIGLSVAVVRGLTLALAGQPRDSVTPLSSHQADRRAGRQTAIILGLAMLLILELALLATDPSMDSVLFGLVVGLPIALGIVVWVQLRGSAHAWFAVAAMLLVRQGLLPKRPLLFLEDAYRRGVLRKVGAVYEFRHSRLAERLRTTGQDIAEVRPPSPRP</sequence>
<accession>A0A239N3D0</accession>
<dbReference type="InterPro" id="IPR027417">
    <property type="entry name" value="P-loop_NTPase"/>
</dbReference>
<dbReference type="AlphaFoldDB" id="A0A239N3D0"/>
<gene>
    <name evidence="2" type="ORF">SAMN05421812_107219</name>
</gene>
<name>A0A239N3D0_9ACTN</name>
<organism evidence="2 3">
    <name type="scientific">Asanoa hainanensis</name>
    <dbReference type="NCBI Taxonomy" id="560556"/>
    <lineage>
        <taxon>Bacteria</taxon>
        <taxon>Bacillati</taxon>
        <taxon>Actinomycetota</taxon>
        <taxon>Actinomycetes</taxon>
        <taxon>Micromonosporales</taxon>
        <taxon>Micromonosporaceae</taxon>
        <taxon>Asanoa</taxon>
    </lineage>
</organism>
<proteinExistence type="predicted"/>
<keyword evidence="1" id="KW-0472">Membrane</keyword>
<keyword evidence="3" id="KW-1185">Reference proteome</keyword>
<evidence type="ECO:0000313" key="2">
    <source>
        <dbReference type="EMBL" id="SNT49537.1"/>
    </source>
</evidence>
<dbReference type="Gene3D" id="3.40.50.300">
    <property type="entry name" value="P-loop containing nucleotide triphosphate hydrolases"/>
    <property type="match status" value="1"/>
</dbReference>
<feature type="transmembrane region" description="Helical" evidence="1">
    <location>
        <begin position="570"/>
        <end position="590"/>
    </location>
</feature>
<keyword evidence="1" id="KW-0812">Transmembrane</keyword>
<evidence type="ECO:0008006" key="4">
    <source>
        <dbReference type="Google" id="ProtNLM"/>
    </source>
</evidence>
<dbReference type="Proteomes" id="UP000198362">
    <property type="component" value="Unassembled WGS sequence"/>
</dbReference>